<keyword evidence="1" id="KW-0812">Transmembrane</keyword>
<dbReference type="AlphaFoldDB" id="A0A1G9TA38"/>
<keyword evidence="1" id="KW-0472">Membrane</keyword>
<organism evidence="2 3">
    <name type="scientific">Romboutsia lituseburensis DSM 797</name>
    <dbReference type="NCBI Taxonomy" id="1121325"/>
    <lineage>
        <taxon>Bacteria</taxon>
        <taxon>Bacillati</taxon>
        <taxon>Bacillota</taxon>
        <taxon>Clostridia</taxon>
        <taxon>Peptostreptococcales</taxon>
        <taxon>Peptostreptococcaceae</taxon>
        <taxon>Romboutsia</taxon>
    </lineage>
</organism>
<keyword evidence="1" id="KW-1133">Transmembrane helix</keyword>
<proteinExistence type="predicted"/>
<dbReference type="RefSeq" id="WP_092727502.1">
    <property type="nucleotide sequence ID" value="NZ_FNGW01000012.1"/>
</dbReference>
<dbReference type="Proteomes" id="UP000199068">
    <property type="component" value="Unassembled WGS sequence"/>
</dbReference>
<feature type="transmembrane region" description="Helical" evidence="1">
    <location>
        <begin position="7"/>
        <end position="29"/>
    </location>
</feature>
<dbReference type="STRING" id="1121325.SAMN04515677_1129"/>
<feature type="transmembrane region" description="Helical" evidence="1">
    <location>
        <begin position="49"/>
        <end position="73"/>
    </location>
</feature>
<protein>
    <submittedName>
        <fullName evidence="2">Uncharacterized protein</fullName>
    </submittedName>
</protein>
<dbReference type="EMBL" id="FNGW01000012">
    <property type="protein sequence ID" value="SDM43975.1"/>
    <property type="molecule type" value="Genomic_DNA"/>
</dbReference>
<gene>
    <name evidence="2" type="ORF">SAMN04515677_1129</name>
</gene>
<name>A0A1G9TA38_9FIRM</name>
<sequence>MKKIIIGCCLTMVGAFSNIALLISISFHVNKLGGWSDPPGKFMTAIEGTGASVLIFPMIIATILLGVGLYLLLQDYLKTLSNRVNK</sequence>
<evidence type="ECO:0000313" key="2">
    <source>
        <dbReference type="EMBL" id="SDM43975.1"/>
    </source>
</evidence>
<reference evidence="2 3" key="1">
    <citation type="submission" date="2016-10" db="EMBL/GenBank/DDBJ databases">
        <authorList>
            <person name="de Groot N.N."/>
        </authorList>
    </citation>
    <scope>NUCLEOTIDE SEQUENCE [LARGE SCALE GENOMIC DNA]</scope>
    <source>
        <strain evidence="2 3">DSM 797</strain>
    </source>
</reference>
<evidence type="ECO:0000256" key="1">
    <source>
        <dbReference type="SAM" id="Phobius"/>
    </source>
</evidence>
<accession>A0A1G9TA38</accession>
<evidence type="ECO:0000313" key="3">
    <source>
        <dbReference type="Proteomes" id="UP000199068"/>
    </source>
</evidence>
<keyword evidence="3" id="KW-1185">Reference proteome</keyword>